<feature type="domain" description="Polymerase/histidinol phosphatase N-terminal" evidence="1">
    <location>
        <begin position="27"/>
        <end position="98"/>
    </location>
</feature>
<dbReference type="PANTHER" id="PTHR42924:SF3">
    <property type="entry name" value="POLYMERASE_HISTIDINOL PHOSPHATASE N-TERMINAL DOMAIN-CONTAINING PROTEIN"/>
    <property type="match status" value="1"/>
</dbReference>
<evidence type="ECO:0000313" key="3">
    <source>
        <dbReference type="Proteomes" id="UP001304461"/>
    </source>
</evidence>
<dbReference type="InterPro" id="IPR052018">
    <property type="entry name" value="PHP_domain"/>
</dbReference>
<evidence type="ECO:0000313" key="2">
    <source>
        <dbReference type="EMBL" id="MEA5390588.1"/>
    </source>
</evidence>
<organism evidence="2 3">
    <name type="scientific">Cyanobium gracile UHCC 0139</name>
    <dbReference type="NCBI Taxonomy" id="3110308"/>
    <lineage>
        <taxon>Bacteria</taxon>
        <taxon>Bacillati</taxon>
        <taxon>Cyanobacteriota</taxon>
        <taxon>Cyanophyceae</taxon>
        <taxon>Synechococcales</taxon>
        <taxon>Prochlorococcaceae</taxon>
        <taxon>Cyanobium</taxon>
    </lineage>
</organism>
<dbReference type="EMBL" id="JAYGHX010000002">
    <property type="protein sequence ID" value="MEA5390588.1"/>
    <property type="molecule type" value="Genomic_DNA"/>
</dbReference>
<protein>
    <submittedName>
        <fullName evidence="2">PHP domain-containing protein</fullName>
    </submittedName>
</protein>
<evidence type="ECO:0000259" key="1">
    <source>
        <dbReference type="SMART" id="SM00481"/>
    </source>
</evidence>
<gene>
    <name evidence="2" type="ORF">VB738_04850</name>
</gene>
<dbReference type="Proteomes" id="UP001304461">
    <property type="component" value="Unassembled WGS sequence"/>
</dbReference>
<dbReference type="PANTHER" id="PTHR42924">
    <property type="entry name" value="EXONUCLEASE"/>
    <property type="match status" value="1"/>
</dbReference>
<sequence length="221" mass="23814">MLRPEALAHPLTPVLRQVRADSCPERFNFHCHTICSDGSLQPEDLAAEAVAIGLEHLAVTDHHGLAAHAAISAALDDHRRRGAAPPTLWRGVEISCLLEGCLVHVLGLGFAEEHPSLHPYLQGNAVVGPALRAEAVVAAIRQAGGLVLLAHPARYRLPHQRLIAAAADLGFDGAEVWYDYAMQTRWQPTPLVCEAIAADLERRGLLMSCGTDTHGLVLRGR</sequence>
<dbReference type="RefSeq" id="WP_323304673.1">
    <property type="nucleotide sequence ID" value="NZ_JAYGHX010000002.1"/>
</dbReference>
<dbReference type="InterPro" id="IPR004013">
    <property type="entry name" value="PHP_dom"/>
</dbReference>
<reference evidence="2 3" key="1">
    <citation type="submission" date="2023-12" db="EMBL/GenBank/DDBJ databases">
        <title>Baltic Sea Cyanobacteria.</title>
        <authorList>
            <person name="Delbaje E."/>
            <person name="Fewer D.P."/>
            <person name="Shishido T.K."/>
        </authorList>
    </citation>
    <scope>NUCLEOTIDE SEQUENCE [LARGE SCALE GENOMIC DNA]</scope>
    <source>
        <strain evidence="2 3">UHCC 0139</strain>
    </source>
</reference>
<dbReference type="SMART" id="SM00481">
    <property type="entry name" value="POLIIIAc"/>
    <property type="match status" value="1"/>
</dbReference>
<dbReference type="SUPFAM" id="SSF89550">
    <property type="entry name" value="PHP domain-like"/>
    <property type="match status" value="1"/>
</dbReference>
<dbReference type="InterPro" id="IPR016195">
    <property type="entry name" value="Pol/histidinol_Pase-like"/>
</dbReference>
<dbReference type="InterPro" id="IPR003141">
    <property type="entry name" value="Pol/His_phosphatase_N"/>
</dbReference>
<proteinExistence type="predicted"/>
<dbReference type="Gene3D" id="3.20.20.140">
    <property type="entry name" value="Metal-dependent hydrolases"/>
    <property type="match status" value="1"/>
</dbReference>
<dbReference type="Pfam" id="PF02811">
    <property type="entry name" value="PHP"/>
    <property type="match status" value="1"/>
</dbReference>
<accession>A0ABU5RS45</accession>
<name>A0ABU5RS45_9CYAN</name>
<keyword evidence="3" id="KW-1185">Reference proteome</keyword>
<comment type="caution">
    <text evidence="2">The sequence shown here is derived from an EMBL/GenBank/DDBJ whole genome shotgun (WGS) entry which is preliminary data.</text>
</comment>
<dbReference type="CDD" id="cd07438">
    <property type="entry name" value="PHP_HisPPase_AMP"/>
    <property type="match status" value="1"/>
</dbReference>